<reference evidence="2 3" key="1">
    <citation type="submission" date="2017-02" db="EMBL/GenBank/DDBJ databases">
        <authorList>
            <person name="Peterson S.W."/>
        </authorList>
    </citation>
    <scope>NUCLEOTIDE SEQUENCE [LARGE SCALE GENOMIC DNA]</scope>
    <source>
        <strain evidence="2 3">CECT 9189</strain>
    </source>
</reference>
<evidence type="ECO:0000313" key="2">
    <source>
        <dbReference type="EMBL" id="SKA48885.1"/>
    </source>
</evidence>
<feature type="transmembrane region" description="Helical" evidence="1">
    <location>
        <begin position="7"/>
        <end position="30"/>
    </location>
</feature>
<dbReference type="OrthoDB" id="7063528at2"/>
<gene>
    <name evidence="2" type="ORF">CZ814_02844</name>
</gene>
<accession>A0A1T4U814</accession>
<dbReference type="RefSeq" id="WP_080175604.1">
    <property type="nucleotide sequence ID" value="NZ_AP024855.1"/>
</dbReference>
<dbReference type="Proteomes" id="UP000191116">
    <property type="component" value="Unassembled WGS sequence"/>
</dbReference>
<dbReference type="AlphaFoldDB" id="A0A1T4U814"/>
<dbReference type="EMBL" id="FUWP01000018">
    <property type="protein sequence ID" value="SKA48885.1"/>
    <property type="molecule type" value="Genomic_DNA"/>
</dbReference>
<keyword evidence="1" id="KW-1133">Transmembrane helix</keyword>
<organism evidence="2 3">
    <name type="scientific">Photobacterium toruni</name>
    <dbReference type="NCBI Taxonomy" id="1935446"/>
    <lineage>
        <taxon>Bacteria</taxon>
        <taxon>Pseudomonadati</taxon>
        <taxon>Pseudomonadota</taxon>
        <taxon>Gammaproteobacteria</taxon>
        <taxon>Vibrionales</taxon>
        <taxon>Vibrionaceae</taxon>
        <taxon>Photobacterium</taxon>
    </lineage>
</organism>
<proteinExistence type="predicted"/>
<name>A0A1T4U814_9GAMM</name>
<sequence length="184" mass="20498">MNLKDKIFELILSVLSAITLLFVSIYFGYVGKATEMGLAIAAGFIGLVFSSLDKFESFKAGGVEAKLRAEQIKAVLEKEIESDYSEEVESPDIEVPNLNLVPENAQKVLVSLHDPNYTWRYVLGICRSTKIDRTEVKVALEWLVVHGYVKKSIGKNGEIWALTTEGRSLYLRIIFKNVQGGVPV</sequence>
<evidence type="ECO:0000256" key="1">
    <source>
        <dbReference type="SAM" id="Phobius"/>
    </source>
</evidence>
<keyword evidence="1" id="KW-0472">Membrane</keyword>
<protein>
    <submittedName>
        <fullName evidence="2">Uncharacterized protein</fullName>
    </submittedName>
</protein>
<feature type="transmembrane region" description="Helical" evidence="1">
    <location>
        <begin position="36"/>
        <end position="52"/>
    </location>
</feature>
<keyword evidence="1" id="KW-0812">Transmembrane</keyword>
<evidence type="ECO:0000313" key="3">
    <source>
        <dbReference type="Proteomes" id="UP000191116"/>
    </source>
</evidence>